<dbReference type="AlphaFoldDB" id="A0A9W3NW76"/>
<proteinExistence type="predicted"/>
<protein>
    <submittedName>
        <fullName evidence="1">Uncharacterized protein</fullName>
    </submittedName>
</protein>
<organism evidence="1 2">
    <name type="scientific">Bacillus thuringiensis HD-771</name>
    <dbReference type="NCBI Taxonomy" id="1218175"/>
    <lineage>
        <taxon>Bacteria</taxon>
        <taxon>Bacillati</taxon>
        <taxon>Bacillota</taxon>
        <taxon>Bacilli</taxon>
        <taxon>Bacillales</taxon>
        <taxon>Bacillaceae</taxon>
        <taxon>Bacillus</taxon>
        <taxon>Bacillus cereus group</taxon>
    </lineage>
</organism>
<reference evidence="1 2" key="1">
    <citation type="submission" date="2012-08" db="EMBL/GenBank/DDBJ databases">
        <authorList>
            <person name="Doggett N."/>
            <person name="Teshima H."/>
            <person name="Bruce D."/>
            <person name="Detter J.C."/>
            <person name="Johnson S.L."/>
            <person name="Han C."/>
        </authorList>
    </citation>
    <scope>NUCLEOTIDE SEQUENCE [LARGE SCALE GENOMIC DNA]</scope>
    <source>
        <strain evidence="1 2">HD-771</strain>
    </source>
</reference>
<evidence type="ECO:0000313" key="2">
    <source>
        <dbReference type="Proteomes" id="UP000005259"/>
    </source>
</evidence>
<dbReference type="Proteomes" id="UP000005259">
    <property type="component" value="Chromosome"/>
</dbReference>
<evidence type="ECO:0000313" key="1">
    <source>
        <dbReference type="EMBL" id="AFQ14629.1"/>
    </source>
</evidence>
<dbReference type="RefSeq" id="WP_000333231.1">
    <property type="nucleotide sequence ID" value="NC_018500.1"/>
</dbReference>
<gene>
    <name evidence="1" type="ORF">BTG_05685</name>
</gene>
<name>A0A9W3NW76_BACTU</name>
<sequence>MCEISLEEFKSLTAKGRTEIRKDWRKCPLEKWNATTARSYMNELSLIKFKVPYTCNSMQVENGMISQFKKTYGVEVLKLFIHRCFTQYKATKEYPTLSFGFMVAYLKERTLPPILKEIAVKKEREEALKRQALEKDFAKFETKVGLF</sequence>
<dbReference type="KEGG" id="bti:BTG_05685"/>
<dbReference type="EMBL" id="CP003752">
    <property type="protein sequence ID" value="AFQ14629.1"/>
    <property type="molecule type" value="Genomic_DNA"/>
</dbReference>
<accession>A0A9W3NW76</accession>